<feature type="signal peptide" evidence="1">
    <location>
        <begin position="1"/>
        <end position="22"/>
    </location>
</feature>
<keyword evidence="3" id="KW-0449">Lipoprotein</keyword>
<feature type="chain" id="PRO_5038361843" evidence="1">
    <location>
        <begin position="23"/>
        <end position="446"/>
    </location>
</feature>
<evidence type="ECO:0000313" key="3">
    <source>
        <dbReference type="EMBL" id="MBO8467891.1"/>
    </source>
</evidence>
<evidence type="ECO:0000259" key="2">
    <source>
        <dbReference type="Pfam" id="PF02169"/>
    </source>
</evidence>
<dbReference type="Pfam" id="PF02169">
    <property type="entry name" value="LPP20"/>
    <property type="match status" value="1"/>
</dbReference>
<dbReference type="InterPro" id="IPR024952">
    <property type="entry name" value="LPP20-like_dom"/>
</dbReference>
<evidence type="ECO:0000256" key="1">
    <source>
        <dbReference type="SAM" id="SignalP"/>
    </source>
</evidence>
<gene>
    <name evidence="3" type="ORF">IAB99_09060</name>
</gene>
<dbReference type="Proteomes" id="UP000823660">
    <property type="component" value="Unassembled WGS sequence"/>
</dbReference>
<protein>
    <submittedName>
        <fullName evidence="3">LPP20 family lipoprotein</fullName>
    </submittedName>
</protein>
<accession>A0A9D9IAA4</accession>
<keyword evidence="1" id="KW-0732">Signal</keyword>
<dbReference type="Gene3D" id="3.10.28.20">
    <property type="entry name" value="Acetamidase/Formamidase-like domains"/>
    <property type="match status" value="1"/>
</dbReference>
<evidence type="ECO:0000313" key="4">
    <source>
        <dbReference type="Proteomes" id="UP000823660"/>
    </source>
</evidence>
<proteinExistence type="predicted"/>
<reference evidence="3" key="1">
    <citation type="submission" date="2020-10" db="EMBL/GenBank/DDBJ databases">
        <authorList>
            <person name="Gilroy R."/>
        </authorList>
    </citation>
    <scope>NUCLEOTIDE SEQUENCE</scope>
    <source>
        <strain evidence="3">B1-15692</strain>
    </source>
</reference>
<reference evidence="3" key="2">
    <citation type="journal article" date="2021" name="PeerJ">
        <title>Extensive microbial diversity within the chicken gut microbiome revealed by metagenomics and culture.</title>
        <authorList>
            <person name="Gilroy R."/>
            <person name="Ravi A."/>
            <person name="Getino M."/>
            <person name="Pursley I."/>
            <person name="Horton D.L."/>
            <person name="Alikhan N.F."/>
            <person name="Baker D."/>
            <person name="Gharbi K."/>
            <person name="Hall N."/>
            <person name="Watson M."/>
            <person name="Adriaenssens E.M."/>
            <person name="Foster-Nyarko E."/>
            <person name="Jarju S."/>
            <person name="Secka A."/>
            <person name="Antonio M."/>
            <person name="Oren A."/>
            <person name="Chaudhuri R.R."/>
            <person name="La Ragione R."/>
            <person name="Hildebrand F."/>
            <person name="Pallen M.J."/>
        </authorList>
    </citation>
    <scope>NUCLEOTIDE SEQUENCE</scope>
    <source>
        <strain evidence="3">B1-15692</strain>
    </source>
</reference>
<organism evidence="3 4">
    <name type="scientific">Candidatus Cryptobacteroides faecipullorum</name>
    <dbReference type="NCBI Taxonomy" id="2840764"/>
    <lineage>
        <taxon>Bacteria</taxon>
        <taxon>Pseudomonadati</taxon>
        <taxon>Bacteroidota</taxon>
        <taxon>Bacteroidia</taxon>
        <taxon>Bacteroidales</taxon>
        <taxon>Candidatus Cryptobacteroides</taxon>
    </lineage>
</organism>
<dbReference type="AlphaFoldDB" id="A0A9D9IAA4"/>
<sequence>MRKAIISLFVLIAGITAVSAQAPDWVRQHPVSEKEYIGVGSASLDDPDHVRKATQEALADIASQIAIKVESTSFLHQVDVDGHAREMFEDRINGSMTAWLEGQELAGSYSGEDKYYVCYTLDKKLYAEKAAQKRESVLSAGLDYLQKGRESENSMDLTQAVHLYAKGLETVEPWLFMDLTAFSGGRQVNVPVELYNALLGVFSGMAITVNTLQISGEMYKPVPEPIAGCLSKNGDVVPNIKLKAYFETGSGVITPPAATDYTGTAEFYITNITSKEQVQEIRITVDDSVWSDLPGAYSYMVGRQNIPSAKITLVLESGPVSAYLHVGDNDLEGCEKYIGSLLANNYFSLTEDPDAAQCFVDLSSVIDMGETVSGGTYDLNVCYCSLSLKIYDNSTEELLLDYSVNNVKVLAPVHKSAEATIAMCVREVMKRVNRELPAKLGKVKVM</sequence>
<name>A0A9D9IAA4_9BACT</name>
<dbReference type="EMBL" id="JADIMH010000062">
    <property type="protein sequence ID" value="MBO8467891.1"/>
    <property type="molecule type" value="Genomic_DNA"/>
</dbReference>
<comment type="caution">
    <text evidence="3">The sequence shown here is derived from an EMBL/GenBank/DDBJ whole genome shotgun (WGS) entry which is preliminary data.</text>
</comment>
<feature type="domain" description="Lipoprotein LPP20-like" evidence="2">
    <location>
        <begin position="23"/>
        <end position="118"/>
    </location>
</feature>